<dbReference type="NCBIfam" id="TIGR00254">
    <property type="entry name" value="GGDEF"/>
    <property type="match status" value="1"/>
</dbReference>
<dbReference type="InterPro" id="IPR000160">
    <property type="entry name" value="GGDEF_dom"/>
</dbReference>
<feature type="transmembrane region" description="Helical" evidence="1">
    <location>
        <begin position="88"/>
        <end position="108"/>
    </location>
</feature>
<dbReference type="InterPro" id="IPR029787">
    <property type="entry name" value="Nucleotide_cyclase"/>
</dbReference>
<gene>
    <name evidence="4" type="ORF">MNBD_GAMMA09-3226</name>
</gene>
<dbReference type="SUPFAM" id="SSF55073">
    <property type="entry name" value="Nucleotide cyclase"/>
    <property type="match status" value="1"/>
</dbReference>
<dbReference type="InterPro" id="IPR000014">
    <property type="entry name" value="PAS"/>
</dbReference>
<keyword evidence="1" id="KW-1133">Transmembrane helix</keyword>
<dbReference type="Gene3D" id="3.30.450.20">
    <property type="entry name" value="PAS domain"/>
    <property type="match status" value="1"/>
</dbReference>
<feature type="transmembrane region" description="Helical" evidence="1">
    <location>
        <begin position="114"/>
        <end position="133"/>
    </location>
</feature>
<dbReference type="SUPFAM" id="SSF141868">
    <property type="entry name" value="EAL domain-like"/>
    <property type="match status" value="1"/>
</dbReference>
<evidence type="ECO:0000313" key="4">
    <source>
        <dbReference type="EMBL" id="VAW69132.1"/>
    </source>
</evidence>
<evidence type="ECO:0000256" key="1">
    <source>
        <dbReference type="SAM" id="Phobius"/>
    </source>
</evidence>
<dbReference type="AlphaFoldDB" id="A0A3B0Y166"/>
<reference evidence="4" key="1">
    <citation type="submission" date="2018-06" db="EMBL/GenBank/DDBJ databases">
        <authorList>
            <person name="Zhirakovskaya E."/>
        </authorList>
    </citation>
    <scope>NUCLEOTIDE SEQUENCE</scope>
</reference>
<dbReference type="PROSITE" id="PS50887">
    <property type="entry name" value="GGDEF"/>
    <property type="match status" value="1"/>
</dbReference>
<dbReference type="SUPFAM" id="SSF55785">
    <property type="entry name" value="PYP-like sensor domain (PAS domain)"/>
    <property type="match status" value="1"/>
</dbReference>
<evidence type="ECO:0000259" key="2">
    <source>
        <dbReference type="PROSITE" id="PS50883"/>
    </source>
</evidence>
<feature type="transmembrane region" description="Helical" evidence="1">
    <location>
        <begin position="51"/>
        <end position="67"/>
    </location>
</feature>
<proteinExistence type="predicted"/>
<dbReference type="InterPro" id="IPR043128">
    <property type="entry name" value="Rev_trsase/Diguanyl_cyclase"/>
</dbReference>
<feature type="transmembrane region" description="Helical" evidence="1">
    <location>
        <begin position="23"/>
        <end position="45"/>
    </location>
</feature>
<dbReference type="SMART" id="SM00052">
    <property type="entry name" value="EAL"/>
    <property type="match status" value="1"/>
</dbReference>
<dbReference type="NCBIfam" id="TIGR00229">
    <property type="entry name" value="sensory_box"/>
    <property type="match status" value="1"/>
</dbReference>
<feature type="domain" description="GGDEF" evidence="3">
    <location>
        <begin position="359"/>
        <end position="492"/>
    </location>
</feature>
<accession>A0A3B0Y166</accession>
<dbReference type="EMBL" id="UOFI01000146">
    <property type="protein sequence ID" value="VAW69132.1"/>
    <property type="molecule type" value="Genomic_DNA"/>
</dbReference>
<evidence type="ECO:0000259" key="3">
    <source>
        <dbReference type="PROSITE" id="PS50887"/>
    </source>
</evidence>
<dbReference type="InterPro" id="IPR013655">
    <property type="entry name" value="PAS_fold_3"/>
</dbReference>
<protein>
    <submittedName>
        <fullName evidence="4">Diguanylate cyclase/phosphodiesterase (GGDEF &amp; EAL domains) with PAS/PAC sensor(S)</fullName>
    </submittedName>
</protein>
<keyword evidence="1" id="KW-0812">Transmembrane</keyword>
<organism evidence="4">
    <name type="scientific">hydrothermal vent metagenome</name>
    <dbReference type="NCBI Taxonomy" id="652676"/>
    <lineage>
        <taxon>unclassified sequences</taxon>
        <taxon>metagenomes</taxon>
        <taxon>ecological metagenomes</taxon>
    </lineage>
</organism>
<feature type="domain" description="EAL" evidence="2">
    <location>
        <begin position="501"/>
        <end position="753"/>
    </location>
</feature>
<dbReference type="CDD" id="cd01948">
    <property type="entry name" value="EAL"/>
    <property type="match status" value="1"/>
</dbReference>
<dbReference type="PROSITE" id="PS50883">
    <property type="entry name" value="EAL"/>
    <property type="match status" value="1"/>
</dbReference>
<dbReference type="CDD" id="cd01949">
    <property type="entry name" value="GGDEF"/>
    <property type="match status" value="1"/>
</dbReference>
<name>A0A3B0Y166_9ZZZZ</name>
<dbReference type="InterPro" id="IPR052155">
    <property type="entry name" value="Biofilm_reg_signaling"/>
</dbReference>
<dbReference type="InterPro" id="IPR035919">
    <property type="entry name" value="EAL_sf"/>
</dbReference>
<keyword evidence="1" id="KW-0472">Membrane</keyword>
<dbReference type="FunFam" id="3.30.70.270:FF:000001">
    <property type="entry name" value="Diguanylate cyclase domain protein"/>
    <property type="match status" value="1"/>
</dbReference>
<dbReference type="Gene3D" id="3.30.70.270">
    <property type="match status" value="1"/>
</dbReference>
<dbReference type="Pfam" id="PF00990">
    <property type="entry name" value="GGDEF"/>
    <property type="match status" value="1"/>
</dbReference>
<dbReference type="PANTHER" id="PTHR44757:SF2">
    <property type="entry name" value="BIOFILM ARCHITECTURE MAINTENANCE PROTEIN MBAA"/>
    <property type="match status" value="1"/>
</dbReference>
<dbReference type="InterPro" id="IPR035965">
    <property type="entry name" value="PAS-like_dom_sf"/>
</dbReference>
<dbReference type="Gene3D" id="3.20.20.450">
    <property type="entry name" value="EAL domain"/>
    <property type="match status" value="1"/>
</dbReference>
<dbReference type="PANTHER" id="PTHR44757">
    <property type="entry name" value="DIGUANYLATE CYCLASE DGCP"/>
    <property type="match status" value="1"/>
</dbReference>
<dbReference type="CDD" id="cd00130">
    <property type="entry name" value="PAS"/>
    <property type="match status" value="1"/>
</dbReference>
<dbReference type="InterPro" id="IPR001633">
    <property type="entry name" value="EAL_dom"/>
</dbReference>
<dbReference type="Pfam" id="PF08447">
    <property type="entry name" value="PAS_3"/>
    <property type="match status" value="1"/>
</dbReference>
<dbReference type="Pfam" id="PF00563">
    <property type="entry name" value="EAL"/>
    <property type="match status" value="1"/>
</dbReference>
<dbReference type="SMART" id="SM00267">
    <property type="entry name" value="GGDEF"/>
    <property type="match status" value="1"/>
</dbReference>
<dbReference type="FunFam" id="3.20.20.450:FF:000001">
    <property type="entry name" value="Cyclic di-GMP phosphodiesterase yahA"/>
    <property type="match status" value="1"/>
</dbReference>
<sequence>MTDTDNQLSVIELKQTELLFKGLSYSMLGSLIVAISMALIIAPYAEQNLSWQWFTALVIISIYRWLVYKTYSGLPTDKRNNKRWALHFKLGAYAAAAVWGSSVWLFYPLNHPEYQVLIVLGLAGVAGGALAVLSYDAKIIIYYQLILLAFIESRLLWEHQSFSIELAVLSLFYFGFLMKGGHEIGNNYGELVKLRSDAEKHNLALLSTTEEIARIGYWQWDMQSPDIDLSTNLARMCGVEQSKTAMKSCLLKIHEDDRKRVKMAIDSVVETGAGSTVEYRIKTPKDEEWVIMNQIIKRIENSQGEYSVFGTVQDISIIKSAEDKIFNMAYFDELTGLANRSHFHMHLNEQVKLAKRKNEKLAILYIDLDGFKEINDTMGHDQGDEYLKIISEKLKGVLRDADFIARLGGDEFCIILDGVVEGIDACMVADRCLSLSEEFVDIGYQKINPQMSIGIAIYPDDGRQSTELLKAADTAMYSAKKSGKQTYSFYDPKMTSDSIARLELEAELKKALINNELVLWYQPKISLNSGEMTGVEALIRWQHPQKGMIFPDQFIKLAEQNGLIHKIGEWVLDAACKQQKQWKQKNLNLNIAINVSSSHFSSSQFPEKVEQELDSYGLSPDDIEIEITESQTRNLEEHSAICHKLHNKGIKIAIDDFGTGYSSLSVLKQLEIDTIKVDREFIRELPDEPAAALMVSTIVNMSLGLGYNVVAEGVETYEQAAFLCDLGCPVAQGYYFSKPVPAIEIEELVKKNFTLAE</sequence>